<accession>A0A6J5MX67</accession>
<organism evidence="1">
    <name type="scientific">uncultured Caudovirales phage</name>
    <dbReference type="NCBI Taxonomy" id="2100421"/>
    <lineage>
        <taxon>Viruses</taxon>
        <taxon>Duplodnaviria</taxon>
        <taxon>Heunggongvirae</taxon>
        <taxon>Uroviricota</taxon>
        <taxon>Caudoviricetes</taxon>
        <taxon>Peduoviridae</taxon>
        <taxon>Maltschvirus</taxon>
        <taxon>Maltschvirus maltsch</taxon>
    </lineage>
</organism>
<proteinExistence type="predicted"/>
<dbReference type="EMBL" id="LR796522">
    <property type="protein sequence ID" value="CAB4149550.1"/>
    <property type="molecule type" value="Genomic_DNA"/>
</dbReference>
<gene>
    <name evidence="1" type="ORF">UFOVP550_7</name>
</gene>
<sequence>MPVKLQGAVALRKALLKFEPDLAKETTKEIAGFVKPIARNARGFVPSNDSMPSGWLKRPNAKGRWSTRYFDSAELRRGISFKSTPSKPNSKGFRALASVLNKSQGGYIYEIAGRTAGVVGNFTPRLGGELKGSSKRLQGRLIFRAFEQDRGKATTGVLKAIQKSADRFNARTGNL</sequence>
<reference evidence="1" key="1">
    <citation type="submission" date="2020-04" db="EMBL/GenBank/DDBJ databases">
        <authorList>
            <person name="Chiriac C."/>
            <person name="Salcher M."/>
            <person name="Ghai R."/>
            <person name="Kavagutti S V."/>
        </authorList>
    </citation>
    <scope>NUCLEOTIDE SEQUENCE</scope>
</reference>
<protein>
    <submittedName>
        <fullName evidence="1">Uncharacterized protein</fullName>
    </submittedName>
</protein>
<evidence type="ECO:0000313" key="1">
    <source>
        <dbReference type="EMBL" id="CAB4149550.1"/>
    </source>
</evidence>
<name>A0A6J5MX67_9CAUD</name>